<dbReference type="Pfam" id="PF16845">
    <property type="entry name" value="SQAPI"/>
    <property type="match status" value="1"/>
</dbReference>
<dbReference type="Proteomes" id="UP000595140">
    <property type="component" value="Unassembled WGS sequence"/>
</dbReference>
<reference evidence="5 6" key="1">
    <citation type="submission" date="2018-04" db="EMBL/GenBank/DDBJ databases">
        <authorList>
            <person name="Vogel A."/>
        </authorList>
    </citation>
    <scope>NUCLEOTIDE SEQUENCE [LARGE SCALE GENOMIC DNA]</scope>
</reference>
<evidence type="ECO:0000256" key="2">
    <source>
        <dbReference type="ARBA" id="ARBA00022704"/>
    </source>
</evidence>
<dbReference type="PROSITE" id="PS00287">
    <property type="entry name" value="CYSTATIN"/>
    <property type="match status" value="1"/>
</dbReference>
<keyword evidence="6" id="KW-1185">Reference proteome</keyword>
<evidence type="ECO:0000313" key="5">
    <source>
        <dbReference type="EMBL" id="VFQ94071.1"/>
    </source>
</evidence>
<dbReference type="InterPro" id="IPR046350">
    <property type="entry name" value="Cystatin_sf"/>
</dbReference>
<dbReference type="Gene3D" id="3.10.450.10">
    <property type="match status" value="1"/>
</dbReference>
<evidence type="ECO:0000259" key="4">
    <source>
        <dbReference type="SMART" id="SM00043"/>
    </source>
</evidence>
<keyword evidence="1 3" id="KW-0646">Protease inhibitor</keyword>
<organism evidence="5 6">
    <name type="scientific">Cuscuta campestris</name>
    <dbReference type="NCBI Taxonomy" id="132261"/>
    <lineage>
        <taxon>Eukaryota</taxon>
        <taxon>Viridiplantae</taxon>
        <taxon>Streptophyta</taxon>
        <taxon>Embryophyta</taxon>
        <taxon>Tracheophyta</taxon>
        <taxon>Spermatophyta</taxon>
        <taxon>Magnoliopsida</taxon>
        <taxon>eudicotyledons</taxon>
        <taxon>Gunneridae</taxon>
        <taxon>Pentapetalae</taxon>
        <taxon>asterids</taxon>
        <taxon>lamiids</taxon>
        <taxon>Solanales</taxon>
        <taxon>Convolvulaceae</taxon>
        <taxon>Cuscuteae</taxon>
        <taxon>Cuscuta</taxon>
        <taxon>Cuscuta subgen. Grammica</taxon>
        <taxon>Cuscuta sect. Cleistogrammica</taxon>
    </lineage>
</organism>
<proteinExistence type="inferred from homology"/>
<dbReference type="SMART" id="SM00043">
    <property type="entry name" value="CY"/>
    <property type="match status" value="1"/>
</dbReference>
<gene>
    <name evidence="5" type="ORF">CCAM_LOCUS35847</name>
</gene>
<dbReference type="OrthoDB" id="1908104at2759"/>
<evidence type="ECO:0000313" key="6">
    <source>
        <dbReference type="Proteomes" id="UP000595140"/>
    </source>
</evidence>
<comment type="similarity">
    <text evidence="3">Belongs to the cystatin family. Phytocystatin subfamily.</text>
</comment>
<dbReference type="InterPro" id="IPR018073">
    <property type="entry name" value="Prot_inh_cystat_CS"/>
</dbReference>
<name>A0A484MYI4_9ASTE</name>
<dbReference type="GO" id="GO:0004869">
    <property type="term" value="F:cysteine-type endopeptidase inhibitor activity"/>
    <property type="evidence" value="ECO:0007669"/>
    <property type="project" value="UniProtKB-KW"/>
</dbReference>
<dbReference type="AlphaFoldDB" id="A0A484MYI4"/>
<dbReference type="PANTHER" id="PTHR11413">
    <property type="entry name" value="CYSTATIN FAMILY MEMBER"/>
    <property type="match status" value="1"/>
</dbReference>
<dbReference type="InterPro" id="IPR000010">
    <property type="entry name" value="Cystatin_dom"/>
</dbReference>
<dbReference type="CDD" id="cd00042">
    <property type="entry name" value="CY"/>
    <property type="match status" value="1"/>
</dbReference>
<dbReference type="EMBL" id="OOIL02005153">
    <property type="protein sequence ID" value="VFQ94071.1"/>
    <property type="molecule type" value="Genomic_DNA"/>
</dbReference>
<keyword evidence="2 3" id="KW-0789">Thiol protease inhibitor</keyword>
<evidence type="ECO:0000256" key="3">
    <source>
        <dbReference type="RuleBase" id="RU362130"/>
    </source>
</evidence>
<dbReference type="SUPFAM" id="SSF54403">
    <property type="entry name" value="Cystatin/monellin"/>
    <property type="match status" value="1"/>
</dbReference>
<dbReference type="PANTHER" id="PTHR11413:SF116">
    <property type="entry name" value="MULTICYSTATIN"/>
    <property type="match status" value="1"/>
</dbReference>
<protein>
    <recommendedName>
        <fullName evidence="3">Cysteine proteinase inhibitor</fullName>
    </recommendedName>
</protein>
<evidence type="ECO:0000256" key="1">
    <source>
        <dbReference type="ARBA" id="ARBA00022690"/>
    </source>
</evidence>
<dbReference type="InterPro" id="IPR027214">
    <property type="entry name" value="Cystatin"/>
</dbReference>
<feature type="domain" description="Cystatin" evidence="4">
    <location>
        <begin position="2"/>
        <end position="92"/>
    </location>
</feature>
<sequence length="101" mass="11049">MATVGGISEANGSQNSLEAEQLARLALSQHNARTNSNLEFGRVVKVGKQVVAGTMHHITLEANDGGHKKVYEAKVWEKPWENFTELQEFKLVTETAPLSSS</sequence>
<accession>A0A484MYI4</accession>